<organism evidence="3 4">
    <name type="scientific">Gonapodya prolifera (strain JEL478)</name>
    <name type="common">Monoblepharis prolifera</name>
    <dbReference type="NCBI Taxonomy" id="1344416"/>
    <lineage>
        <taxon>Eukaryota</taxon>
        <taxon>Fungi</taxon>
        <taxon>Fungi incertae sedis</taxon>
        <taxon>Chytridiomycota</taxon>
        <taxon>Chytridiomycota incertae sedis</taxon>
        <taxon>Monoblepharidomycetes</taxon>
        <taxon>Monoblepharidales</taxon>
        <taxon>Gonapodyaceae</taxon>
        <taxon>Gonapodya</taxon>
    </lineage>
</organism>
<dbReference type="AlphaFoldDB" id="A0A139A9Y8"/>
<reference evidence="3 4" key="1">
    <citation type="journal article" date="2015" name="Genome Biol. Evol.">
        <title>Phylogenomic analyses indicate that early fungi evolved digesting cell walls of algal ancestors of land plants.</title>
        <authorList>
            <person name="Chang Y."/>
            <person name="Wang S."/>
            <person name="Sekimoto S."/>
            <person name="Aerts A.L."/>
            <person name="Choi C."/>
            <person name="Clum A."/>
            <person name="LaButti K.M."/>
            <person name="Lindquist E.A."/>
            <person name="Yee Ngan C."/>
            <person name="Ohm R.A."/>
            <person name="Salamov A.A."/>
            <person name="Grigoriev I.V."/>
            <person name="Spatafora J.W."/>
            <person name="Berbee M.L."/>
        </authorList>
    </citation>
    <scope>NUCLEOTIDE SEQUENCE [LARGE SCALE GENOMIC DNA]</scope>
    <source>
        <strain evidence="3 4">JEL478</strain>
    </source>
</reference>
<protein>
    <recommendedName>
        <fullName evidence="5">Transmembrane protein</fullName>
    </recommendedName>
</protein>
<keyword evidence="2" id="KW-0812">Transmembrane</keyword>
<evidence type="ECO:0000256" key="2">
    <source>
        <dbReference type="SAM" id="Phobius"/>
    </source>
</evidence>
<name>A0A139A9Y8_GONPJ</name>
<evidence type="ECO:0000313" key="4">
    <source>
        <dbReference type="Proteomes" id="UP000070544"/>
    </source>
</evidence>
<sequence length="144" mass="15420">MPRVLVPTRATSLLPLAIIVFLTFSISAGLSVAALSSRYWVKEVNPIFSSVATTGLFESCISFQDGSISSCHPFPDERVCSRAKHDEYVGEGGRNGTKEAKQSEVESSPARSRVRSTDDRAVRAKQGLRGLSAIMLTEASAGGE</sequence>
<keyword evidence="2" id="KW-1133">Transmembrane helix</keyword>
<evidence type="ECO:0000256" key="1">
    <source>
        <dbReference type="SAM" id="MobiDB-lite"/>
    </source>
</evidence>
<feature type="region of interest" description="Disordered" evidence="1">
    <location>
        <begin position="86"/>
        <end position="122"/>
    </location>
</feature>
<evidence type="ECO:0000313" key="3">
    <source>
        <dbReference type="EMBL" id="KXS13662.1"/>
    </source>
</evidence>
<dbReference type="EMBL" id="KQ965776">
    <property type="protein sequence ID" value="KXS13662.1"/>
    <property type="molecule type" value="Genomic_DNA"/>
</dbReference>
<keyword evidence="4" id="KW-1185">Reference proteome</keyword>
<feature type="transmembrane region" description="Helical" evidence="2">
    <location>
        <begin position="12"/>
        <end position="35"/>
    </location>
</feature>
<proteinExistence type="predicted"/>
<evidence type="ECO:0008006" key="5">
    <source>
        <dbReference type="Google" id="ProtNLM"/>
    </source>
</evidence>
<keyword evidence="2" id="KW-0472">Membrane</keyword>
<gene>
    <name evidence="3" type="ORF">M427DRAFT_366289</name>
</gene>
<dbReference type="Proteomes" id="UP000070544">
    <property type="component" value="Unassembled WGS sequence"/>
</dbReference>
<accession>A0A139A9Y8</accession>